<dbReference type="GO" id="GO:0008299">
    <property type="term" value="P:isoprenoid biosynthetic process"/>
    <property type="evidence" value="ECO:0007669"/>
    <property type="project" value="InterPro"/>
</dbReference>
<evidence type="ECO:0000256" key="1">
    <source>
        <dbReference type="ARBA" id="ARBA00001946"/>
    </source>
</evidence>
<evidence type="ECO:0000256" key="8">
    <source>
        <dbReference type="ARBA" id="ARBA00032448"/>
    </source>
</evidence>
<dbReference type="InterPro" id="IPR008949">
    <property type="entry name" value="Isoprenoid_synthase_dom_sf"/>
</dbReference>
<dbReference type="EMBL" id="CP119906">
    <property type="protein sequence ID" value="WFD24748.1"/>
    <property type="molecule type" value="Genomic_DNA"/>
</dbReference>
<evidence type="ECO:0000256" key="10">
    <source>
        <dbReference type="ARBA" id="ARBA00033096"/>
    </source>
</evidence>
<evidence type="ECO:0000256" key="4">
    <source>
        <dbReference type="ARBA" id="ARBA00022842"/>
    </source>
</evidence>
<dbReference type="PROSITE" id="PS00444">
    <property type="entry name" value="POLYPRENYL_SYNTHASE_2"/>
    <property type="match status" value="1"/>
</dbReference>
<protein>
    <recommendedName>
        <fullName evidence="9">(2E,6E)-farnesyl diphosphate synthase</fullName>
    </recommendedName>
    <alternativeName>
        <fullName evidence="8">Dimethylallyltranstransferase</fullName>
    </alternativeName>
    <alternativeName>
        <fullName evidence="7">Farnesyl diphosphate synthase</fullName>
    </alternativeName>
    <alternativeName>
        <fullName evidence="5">Farnesyltranstransferase</fullName>
    </alternativeName>
    <alternativeName>
        <fullName evidence="10">Geranylgeranyl diphosphate synthase</fullName>
    </alternativeName>
    <alternativeName>
        <fullName evidence="6">Geranyltranstransferase</fullName>
    </alternativeName>
</protein>
<evidence type="ECO:0000256" key="11">
    <source>
        <dbReference type="RuleBase" id="RU004466"/>
    </source>
</evidence>
<dbReference type="Proteomes" id="UP001214415">
    <property type="component" value="Chromosome 7"/>
</dbReference>
<evidence type="ECO:0000256" key="2">
    <source>
        <dbReference type="ARBA" id="ARBA00006706"/>
    </source>
</evidence>
<dbReference type="PROSITE" id="PS00723">
    <property type="entry name" value="POLYPRENYL_SYNTHASE_1"/>
    <property type="match status" value="1"/>
</dbReference>
<dbReference type="GO" id="GO:0004659">
    <property type="term" value="F:prenyltransferase activity"/>
    <property type="evidence" value="ECO:0007669"/>
    <property type="project" value="InterPro"/>
</dbReference>
<comment type="cofactor">
    <cofactor evidence="1">
        <name>Mg(2+)</name>
        <dbReference type="ChEBI" id="CHEBI:18420"/>
    </cofactor>
</comment>
<evidence type="ECO:0000313" key="13">
    <source>
        <dbReference type="Proteomes" id="UP001214415"/>
    </source>
</evidence>
<organism evidence="12 13">
    <name type="scientific">Malassezia equina</name>
    <dbReference type="NCBI Taxonomy" id="1381935"/>
    <lineage>
        <taxon>Eukaryota</taxon>
        <taxon>Fungi</taxon>
        <taxon>Dikarya</taxon>
        <taxon>Basidiomycota</taxon>
        <taxon>Ustilaginomycotina</taxon>
        <taxon>Malasseziomycetes</taxon>
        <taxon>Malasseziales</taxon>
        <taxon>Malasseziaceae</taxon>
        <taxon>Malassezia</taxon>
    </lineage>
</organism>
<comment type="similarity">
    <text evidence="2 11">Belongs to the FPP/GGPP synthase family.</text>
</comment>
<dbReference type="PANTHER" id="PTHR12001">
    <property type="entry name" value="GERANYLGERANYL PYROPHOSPHATE SYNTHASE"/>
    <property type="match status" value="1"/>
</dbReference>
<keyword evidence="11" id="KW-0808">Transferase</keyword>
<evidence type="ECO:0000256" key="7">
    <source>
        <dbReference type="ARBA" id="ARBA00032424"/>
    </source>
</evidence>
<keyword evidence="3" id="KW-0479">Metal-binding</keyword>
<evidence type="ECO:0000313" key="12">
    <source>
        <dbReference type="EMBL" id="WFD24748.1"/>
    </source>
</evidence>
<evidence type="ECO:0000256" key="3">
    <source>
        <dbReference type="ARBA" id="ARBA00022723"/>
    </source>
</evidence>
<dbReference type="InterPro" id="IPR033749">
    <property type="entry name" value="Polyprenyl_synt_CS"/>
</dbReference>
<keyword evidence="4" id="KW-0460">Magnesium</keyword>
<keyword evidence="13" id="KW-1185">Reference proteome</keyword>
<dbReference type="PANTHER" id="PTHR12001:SF44">
    <property type="entry name" value="GERANYLGERANYL PYROPHOSPHATE SYNTHASE"/>
    <property type="match status" value="1"/>
</dbReference>
<dbReference type="CDD" id="cd00685">
    <property type="entry name" value="Trans_IPPS_HT"/>
    <property type="match status" value="1"/>
</dbReference>
<evidence type="ECO:0000256" key="6">
    <source>
        <dbReference type="ARBA" id="ARBA00032380"/>
    </source>
</evidence>
<accession>A0AAF0EFR8</accession>
<dbReference type="AlphaFoldDB" id="A0AAF0EFR8"/>
<gene>
    <name evidence="12" type="ORF">MEQU1_003452</name>
</gene>
<evidence type="ECO:0000256" key="5">
    <source>
        <dbReference type="ARBA" id="ARBA00032052"/>
    </source>
</evidence>
<proteinExistence type="inferred from homology"/>
<sequence length="339" mass="38118">MLRSQAALAGEGGASAEMRGAPAWYENVLPRMRGTRAWTEESEAAVTEAYRYLDAHPGKEIRSRMIDAMQAWLPVRDTETMHRIKQWVHQFHTASLLLDDVEDSSELRRGVPAAHTIYGVPQTINTANYVCYQVLAEMVQHHPEAVPSVTTELVALHRGQGMELFWRDSLQCPSEAEYIDMVLNKTGGLFRIAVQLMAKAARTEARAEELLPLVNLLGLLFQIRDDYMNLHSAPFSHTKGFCEDLTEGKFSFPLIHAIRTSAPDHTLLHILRQRTQQVEPKKYVLDYLSRVTYSFVYTRTVLTALEAQARTEIDRLAALWGANPALGAVLDALHIPSSP</sequence>
<dbReference type="SFLD" id="SFLDS00005">
    <property type="entry name" value="Isoprenoid_Synthase_Type_I"/>
    <property type="match status" value="1"/>
</dbReference>
<name>A0AAF0EFR8_9BASI</name>
<dbReference type="Pfam" id="PF00348">
    <property type="entry name" value="polyprenyl_synt"/>
    <property type="match status" value="1"/>
</dbReference>
<reference evidence="12" key="1">
    <citation type="submission" date="2023-03" db="EMBL/GenBank/DDBJ databases">
        <title>Mating type loci evolution in Malassezia.</title>
        <authorList>
            <person name="Coelho M.A."/>
        </authorList>
    </citation>
    <scope>NUCLEOTIDE SEQUENCE</scope>
    <source>
        <strain evidence="12">CBS 12830</strain>
    </source>
</reference>
<dbReference type="SUPFAM" id="SSF48576">
    <property type="entry name" value="Terpenoid synthases"/>
    <property type="match status" value="1"/>
</dbReference>
<dbReference type="Gene3D" id="1.10.600.10">
    <property type="entry name" value="Farnesyl Diphosphate Synthase"/>
    <property type="match status" value="1"/>
</dbReference>
<dbReference type="InterPro" id="IPR000092">
    <property type="entry name" value="Polyprenyl_synt"/>
</dbReference>
<evidence type="ECO:0000256" key="9">
    <source>
        <dbReference type="ARBA" id="ARBA00032873"/>
    </source>
</evidence>
<dbReference type="GO" id="GO:0046872">
    <property type="term" value="F:metal ion binding"/>
    <property type="evidence" value="ECO:0007669"/>
    <property type="project" value="UniProtKB-KW"/>
</dbReference>